<protein>
    <submittedName>
        <fullName evidence="1">Uncharacterized protein</fullName>
    </submittedName>
</protein>
<sequence length="66" mass="7243">MNCIMYDEDAESISKMIGDKTVITSSLSLSDSGQGGSNKTSSGEQLSYHIIYLTHMFNNVAFFKKA</sequence>
<name>A0AAJ4JYX2_SPICI</name>
<dbReference type="Proteomes" id="UP000464735">
    <property type="component" value="Chromosome"/>
</dbReference>
<reference evidence="1 2" key="1">
    <citation type="submission" date="2019-11" db="EMBL/GenBank/DDBJ databases">
        <title>Whole genome sequencing and comparative genomics analyses of five strains of Spiroplasma citri.</title>
        <authorList>
            <person name="Yokomi R."/>
            <person name="Chen J."/>
            <person name="Rattner R."/>
            <person name="Vidalakis G."/>
        </authorList>
    </citation>
    <scope>NUCLEOTIDE SEQUENCE [LARGE SCALE GENOMIC DNA]</scope>
    <source>
        <strain evidence="1 2">BR12</strain>
    </source>
</reference>
<accession>A0AAJ4JYX2</accession>
<dbReference type="AlphaFoldDB" id="A0AAJ4JYX2"/>
<organism evidence="1 2">
    <name type="scientific">Spiroplasma citri</name>
    <dbReference type="NCBI Taxonomy" id="2133"/>
    <lineage>
        <taxon>Bacteria</taxon>
        <taxon>Bacillati</taxon>
        <taxon>Mycoplasmatota</taxon>
        <taxon>Mollicutes</taxon>
        <taxon>Entomoplasmatales</taxon>
        <taxon>Spiroplasmataceae</taxon>
        <taxon>Spiroplasma</taxon>
    </lineage>
</organism>
<dbReference type="RefSeq" id="WP_147077358.1">
    <property type="nucleotide sequence ID" value="NZ_CP013197.1"/>
</dbReference>
<evidence type="ECO:0000313" key="1">
    <source>
        <dbReference type="EMBL" id="QIA69161.1"/>
    </source>
</evidence>
<dbReference type="EMBL" id="CP046368">
    <property type="protein sequence ID" value="QIA69161.1"/>
    <property type="molecule type" value="Genomic_DNA"/>
</dbReference>
<gene>
    <name evidence="1" type="ORF">GL298_06425</name>
</gene>
<proteinExistence type="predicted"/>
<evidence type="ECO:0000313" key="2">
    <source>
        <dbReference type="Proteomes" id="UP000464735"/>
    </source>
</evidence>
<dbReference type="GeneID" id="54239793"/>